<sequence length="103" mass="11177">MRAFTALLFLAIVGLALATIDAPKNKTQINAPKNKTEEQDVQTHPSPPPLHPTGLRDARFLGLFGGYGLGYGSFPYYGGYIGYGGYSYPYGKLLLKSGYLTDL</sequence>
<feature type="chain" id="PRO_5045273741" evidence="2">
    <location>
        <begin position="19"/>
        <end position="103"/>
    </location>
</feature>
<proteinExistence type="predicted"/>
<organism evidence="3 4">
    <name type="scientific">Orchesella dallaii</name>
    <dbReference type="NCBI Taxonomy" id="48710"/>
    <lineage>
        <taxon>Eukaryota</taxon>
        <taxon>Metazoa</taxon>
        <taxon>Ecdysozoa</taxon>
        <taxon>Arthropoda</taxon>
        <taxon>Hexapoda</taxon>
        <taxon>Collembola</taxon>
        <taxon>Entomobryomorpha</taxon>
        <taxon>Entomobryoidea</taxon>
        <taxon>Orchesellidae</taxon>
        <taxon>Orchesellinae</taxon>
        <taxon>Orchesella</taxon>
    </lineage>
</organism>
<evidence type="ECO:0000313" key="4">
    <source>
        <dbReference type="Proteomes" id="UP001642540"/>
    </source>
</evidence>
<evidence type="ECO:0000256" key="1">
    <source>
        <dbReference type="SAM" id="MobiDB-lite"/>
    </source>
</evidence>
<accession>A0ABP1QPC4</accession>
<dbReference type="Proteomes" id="UP001642540">
    <property type="component" value="Unassembled WGS sequence"/>
</dbReference>
<feature type="signal peptide" evidence="2">
    <location>
        <begin position="1"/>
        <end position="18"/>
    </location>
</feature>
<reference evidence="3 4" key="1">
    <citation type="submission" date="2024-08" db="EMBL/GenBank/DDBJ databases">
        <authorList>
            <person name="Cucini C."/>
            <person name="Frati F."/>
        </authorList>
    </citation>
    <scope>NUCLEOTIDE SEQUENCE [LARGE SCALE GENOMIC DNA]</scope>
</reference>
<gene>
    <name evidence="3" type="ORF">ODALV1_LOCUS13713</name>
</gene>
<feature type="region of interest" description="Disordered" evidence="1">
    <location>
        <begin position="27"/>
        <end position="53"/>
    </location>
</feature>
<protein>
    <submittedName>
        <fullName evidence="3">Uncharacterized protein</fullName>
    </submittedName>
</protein>
<name>A0ABP1QPC4_9HEXA</name>
<keyword evidence="4" id="KW-1185">Reference proteome</keyword>
<keyword evidence="2" id="KW-0732">Signal</keyword>
<comment type="caution">
    <text evidence="3">The sequence shown here is derived from an EMBL/GenBank/DDBJ whole genome shotgun (WGS) entry which is preliminary data.</text>
</comment>
<evidence type="ECO:0000256" key="2">
    <source>
        <dbReference type="SAM" id="SignalP"/>
    </source>
</evidence>
<evidence type="ECO:0000313" key="3">
    <source>
        <dbReference type="EMBL" id="CAL8109811.1"/>
    </source>
</evidence>
<dbReference type="EMBL" id="CAXLJM020000042">
    <property type="protein sequence ID" value="CAL8109811.1"/>
    <property type="molecule type" value="Genomic_DNA"/>
</dbReference>